<feature type="domain" description="Lnb N-terminal periplasmic" evidence="2">
    <location>
        <begin position="14"/>
        <end position="165"/>
    </location>
</feature>
<gene>
    <name evidence="4" type="ORF">EHV08_04080</name>
</gene>
<dbReference type="AlphaFoldDB" id="A0A3S0S145"/>
<feature type="transmembrane region" description="Helical" evidence="1">
    <location>
        <begin position="331"/>
        <end position="348"/>
    </location>
</feature>
<dbReference type="Pfam" id="PF13387">
    <property type="entry name" value="Lnb_N"/>
    <property type="match status" value="1"/>
</dbReference>
<name>A0A3S0S145_9BACT</name>
<keyword evidence="1" id="KW-1133">Transmembrane helix</keyword>
<keyword evidence="1" id="KW-0812">Transmembrane</keyword>
<sequence length="382" mass="44342">MLNTMLLYGQKKGLSPDSLEISLLTCSPRQKVYSLYGHTAIRLRDVRTGLDVAVNYGVFSFDKPLFIPRFVLGITDYEIGVIPFKYFIAEYREAGSSITQQVLNLTSDEKMLIFDAIETNMLPENKYYRYNFFYDNCTTRARDILTRNINGGVTYMPHEGGTYRDIIHQKNEQHPWARFGNDLLLGIGADMVTTQEQRQFLPENLMRDFDKATRNDNHTPLTDTTMVILEGGTQIIENEFPFTPTQCALFLLITTIIITTIEIIKKKNLRYFDAFLMLFTSIIGTLLFLMIFSQHPTVRVNLQILLLNPLPLFFIRRMLKRQKNNTKDWQYIIWTMLICLFFVGGFFQSYAEGMYILALSLLIRNLKGILLYYRNASVTSKE</sequence>
<dbReference type="InterPro" id="IPR025178">
    <property type="entry name" value="Lnb_N"/>
</dbReference>
<accession>A0A3S0S145</accession>
<feature type="transmembrane region" description="Helical" evidence="1">
    <location>
        <begin position="271"/>
        <end position="292"/>
    </location>
</feature>
<feature type="transmembrane region" description="Helical" evidence="1">
    <location>
        <begin position="248"/>
        <end position="264"/>
    </location>
</feature>
<evidence type="ECO:0000259" key="2">
    <source>
        <dbReference type="Pfam" id="PF13387"/>
    </source>
</evidence>
<proteinExistence type="predicted"/>
<dbReference type="Proteomes" id="UP000278983">
    <property type="component" value="Unassembled WGS sequence"/>
</dbReference>
<keyword evidence="1" id="KW-0472">Membrane</keyword>
<feature type="transmembrane region" description="Helical" evidence="1">
    <location>
        <begin position="298"/>
        <end position="319"/>
    </location>
</feature>
<feature type="domain" description="Lnb-like transmembrane" evidence="3">
    <location>
        <begin position="237"/>
        <end position="374"/>
    </location>
</feature>
<reference evidence="4 5" key="1">
    <citation type="submission" date="2018-12" db="EMBL/GenBank/DDBJ databases">
        <title>Genome sequencing of Prevotella sp. KCOM 3155 (= JS262).</title>
        <authorList>
            <person name="Kook J.-K."/>
            <person name="Park S.-N."/>
            <person name="Lim Y.K."/>
        </authorList>
    </citation>
    <scope>NUCLEOTIDE SEQUENCE [LARGE SCALE GENOMIC DNA]</scope>
    <source>
        <strain evidence="4 5">KCOM 3155</strain>
    </source>
</reference>
<evidence type="ECO:0000256" key="1">
    <source>
        <dbReference type="SAM" id="Phobius"/>
    </source>
</evidence>
<protein>
    <submittedName>
        <fullName evidence="4">DUF4105 domain-containing protein</fullName>
    </submittedName>
</protein>
<dbReference type="EMBL" id="RYYU01000001">
    <property type="protein sequence ID" value="RUL60324.1"/>
    <property type="molecule type" value="Genomic_DNA"/>
</dbReference>
<evidence type="ECO:0000259" key="3">
    <source>
        <dbReference type="Pfam" id="PF25221"/>
    </source>
</evidence>
<organism evidence="4 5">
    <name type="scientific">Prevotella koreensis</name>
    <dbReference type="NCBI Taxonomy" id="2490854"/>
    <lineage>
        <taxon>Bacteria</taxon>
        <taxon>Pseudomonadati</taxon>
        <taxon>Bacteroidota</taxon>
        <taxon>Bacteroidia</taxon>
        <taxon>Bacteroidales</taxon>
        <taxon>Prevotellaceae</taxon>
        <taxon>Prevotella</taxon>
    </lineage>
</organism>
<dbReference type="Pfam" id="PF25221">
    <property type="entry name" value="5TMH_Lnb"/>
    <property type="match status" value="1"/>
</dbReference>
<dbReference type="OrthoDB" id="319167at2"/>
<evidence type="ECO:0000313" key="5">
    <source>
        <dbReference type="Proteomes" id="UP000278983"/>
    </source>
</evidence>
<evidence type="ECO:0000313" key="4">
    <source>
        <dbReference type="EMBL" id="RUL60324.1"/>
    </source>
</evidence>
<keyword evidence="5" id="KW-1185">Reference proteome</keyword>
<comment type="caution">
    <text evidence="4">The sequence shown here is derived from an EMBL/GenBank/DDBJ whole genome shotgun (WGS) entry which is preliminary data.</text>
</comment>
<dbReference type="InterPro" id="IPR057436">
    <property type="entry name" value="5TMH_Lnb"/>
</dbReference>